<sequence>MDWVTGLPPGGDKSYNACLVIVERFSKTPIILPCHKDDTAIDTDLLIWNRSVSWTGIFTNIISDRDHKFTSALWTNLHQLFGTKVSFSKAYHPQTDALAQRMIQTLEEMVRIFCTYGLGFRDCD</sequence>
<keyword evidence="1" id="KW-0694">RNA-binding</keyword>
<evidence type="ECO:0000313" key="3">
    <source>
        <dbReference type="EMBL" id="MBW0506311.1"/>
    </source>
</evidence>
<proteinExistence type="predicted"/>
<dbReference type="Proteomes" id="UP000765509">
    <property type="component" value="Unassembled WGS sequence"/>
</dbReference>
<comment type="caution">
    <text evidence="3">The sequence shown here is derived from an EMBL/GenBank/DDBJ whole genome shotgun (WGS) entry which is preliminary data.</text>
</comment>
<evidence type="ECO:0000259" key="2">
    <source>
        <dbReference type="PROSITE" id="PS50994"/>
    </source>
</evidence>
<protein>
    <recommendedName>
        <fullName evidence="2">Integrase catalytic domain-containing protein</fullName>
    </recommendedName>
</protein>
<name>A0A9Q3DL84_9BASI</name>
<organism evidence="3 4">
    <name type="scientific">Austropuccinia psidii MF-1</name>
    <dbReference type="NCBI Taxonomy" id="1389203"/>
    <lineage>
        <taxon>Eukaryota</taxon>
        <taxon>Fungi</taxon>
        <taxon>Dikarya</taxon>
        <taxon>Basidiomycota</taxon>
        <taxon>Pucciniomycotina</taxon>
        <taxon>Pucciniomycetes</taxon>
        <taxon>Pucciniales</taxon>
        <taxon>Sphaerophragmiaceae</taxon>
        <taxon>Austropuccinia</taxon>
    </lineage>
</organism>
<feature type="domain" description="Integrase catalytic" evidence="2">
    <location>
        <begin position="1"/>
        <end position="124"/>
    </location>
</feature>
<dbReference type="EMBL" id="AVOT02019009">
    <property type="protein sequence ID" value="MBW0506311.1"/>
    <property type="molecule type" value="Genomic_DNA"/>
</dbReference>
<evidence type="ECO:0000313" key="4">
    <source>
        <dbReference type="Proteomes" id="UP000765509"/>
    </source>
</evidence>
<gene>
    <name evidence="3" type="ORF">O181_046026</name>
</gene>
<dbReference type="PANTHER" id="PTHR37984">
    <property type="entry name" value="PROTEIN CBG26694"/>
    <property type="match status" value="1"/>
</dbReference>
<dbReference type="GO" id="GO:0005634">
    <property type="term" value="C:nucleus"/>
    <property type="evidence" value="ECO:0007669"/>
    <property type="project" value="UniProtKB-ARBA"/>
</dbReference>
<dbReference type="AlphaFoldDB" id="A0A9Q3DL84"/>
<dbReference type="InterPro" id="IPR012337">
    <property type="entry name" value="RNaseH-like_sf"/>
</dbReference>
<dbReference type="PROSITE" id="PS50994">
    <property type="entry name" value="INTEGRASE"/>
    <property type="match status" value="1"/>
</dbReference>
<dbReference type="GO" id="GO:0015074">
    <property type="term" value="P:DNA integration"/>
    <property type="evidence" value="ECO:0007669"/>
    <property type="project" value="InterPro"/>
</dbReference>
<accession>A0A9Q3DL84</accession>
<keyword evidence="4" id="KW-1185">Reference proteome</keyword>
<dbReference type="InterPro" id="IPR036397">
    <property type="entry name" value="RNaseH_sf"/>
</dbReference>
<reference evidence="3" key="1">
    <citation type="submission" date="2021-03" db="EMBL/GenBank/DDBJ databases">
        <title>Draft genome sequence of rust myrtle Austropuccinia psidii MF-1, a brazilian biotype.</title>
        <authorList>
            <person name="Quecine M.C."/>
            <person name="Pachon D.M.R."/>
            <person name="Bonatelli M.L."/>
            <person name="Correr F.H."/>
            <person name="Franceschini L.M."/>
            <person name="Leite T.F."/>
            <person name="Margarido G.R.A."/>
            <person name="Almeida C.A."/>
            <person name="Ferrarezi J.A."/>
            <person name="Labate C.A."/>
        </authorList>
    </citation>
    <scope>NUCLEOTIDE SEQUENCE</scope>
    <source>
        <strain evidence="3">MF-1</strain>
    </source>
</reference>
<dbReference type="InterPro" id="IPR001584">
    <property type="entry name" value="Integrase_cat-core"/>
</dbReference>
<dbReference type="Gene3D" id="3.30.420.10">
    <property type="entry name" value="Ribonuclease H-like superfamily/Ribonuclease H"/>
    <property type="match status" value="1"/>
</dbReference>
<evidence type="ECO:0000256" key="1">
    <source>
        <dbReference type="ARBA" id="ARBA00022884"/>
    </source>
</evidence>
<dbReference type="PANTHER" id="PTHR37984:SF5">
    <property type="entry name" value="PROTEIN NYNRIN-LIKE"/>
    <property type="match status" value="1"/>
</dbReference>
<dbReference type="SUPFAM" id="SSF53098">
    <property type="entry name" value="Ribonuclease H-like"/>
    <property type="match status" value="1"/>
</dbReference>
<dbReference type="GO" id="GO:0003723">
    <property type="term" value="F:RNA binding"/>
    <property type="evidence" value="ECO:0007669"/>
    <property type="project" value="UniProtKB-KW"/>
</dbReference>
<dbReference type="InterPro" id="IPR050951">
    <property type="entry name" value="Retrovirus_Pol_polyprotein"/>
</dbReference>